<organism evidence="2 3">
    <name type="scientific">Steroidobacter agaridevorans</name>
    <dbReference type="NCBI Taxonomy" id="2695856"/>
    <lineage>
        <taxon>Bacteria</taxon>
        <taxon>Pseudomonadati</taxon>
        <taxon>Pseudomonadota</taxon>
        <taxon>Gammaproteobacteria</taxon>
        <taxon>Steroidobacterales</taxon>
        <taxon>Steroidobacteraceae</taxon>
        <taxon>Steroidobacter</taxon>
    </lineage>
</organism>
<dbReference type="PANTHER" id="PTHR39335:SF1">
    <property type="entry name" value="BLL4220 PROTEIN"/>
    <property type="match status" value="1"/>
</dbReference>
<protein>
    <recommendedName>
        <fullName evidence="4">Lipoprotein</fullName>
    </recommendedName>
</protein>
<dbReference type="AlphaFoldDB" id="A0A829YAR6"/>
<evidence type="ECO:0000313" key="2">
    <source>
        <dbReference type="EMBL" id="GFE80175.1"/>
    </source>
</evidence>
<dbReference type="Pfam" id="PF03640">
    <property type="entry name" value="Lipoprotein_15"/>
    <property type="match status" value="1"/>
</dbReference>
<evidence type="ECO:0000256" key="1">
    <source>
        <dbReference type="SAM" id="SignalP"/>
    </source>
</evidence>
<comment type="caution">
    <text evidence="2">The sequence shown here is derived from an EMBL/GenBank/DDBJ whole genome shotgun (WGS) entry which is preliminary data.</text>
</comment>
<gene>
    <name evidence="2" type="ORF">GCM10011487_21750</name>
</gene>
<name>A0A829YAR6_9GAMM</name>
<evidence type="ECO:0008006" key="4">
    <source>
        <dbReference type="Google" id="ProtNLM"/>
    </source>
</evidence>
<dbReference type="GO" id="GO:0043448">
    <property type="term" value="P:alkane catabolic process"/>
    <property type="evidence" value="ECO:0007669"/>
    <property type="project" value="TreeGrafter"/>
</dbReference>
<sequence length="172" mass="18886">MRSLCVLLSAAFVLWSQSGAAADPSDPSISYPGAVALSQSSSGAWGYKSFPQLLPLYIFKGEPAGRSLCDRDCTAVWPIVRAERTDKPVGLWTIVKRDDGRLQWAYKNSPVYTYFEDRPNDAKGVGKNMDWYLDERGYAYLTSVGVTMSPPLADAKAKKANKTQATAQLLQP</sequence>
<dbReference type="InterPro" id="IPR005297">
    <property type="entry name" value="Lipoprotein_repeat"/>
</dbReference>
<dbReference type="PANTHER" id="PTHR39335">
    <property type="entry name" value="BLL4220 PROTEIN"/>
    <property type="match status" value="1"/>
</dbReference>
<dbReference type="RefSeq" id="WP_161811895.1">
    <property type="nucleotide sequence ID" value="NZ_BLJN01000002.1"/>
</dbReference>
<evidence type="ECO:0000313" key="3">
    <source>
        <dbReference type="Proteomes" id="UP000445000"/>
    </source>
</evidence>
<accession>A0A829YAR6</accession>
<reference evidence="3" key="1">
    <citation type="submission" date="2020-01" db="EMBL/GenBank/DDBJ databases">
        <title>'Steroidobacter agaridevorans' sp. nov., agar-degrading bacteria isolated from rhizosphere soils.</title>
        <authorList>
            <person name="Ikenaga M."/>
            <person name="Kataoka M."/>
            <person name="Murouchi A."/>
            <person name="Katsuragi S."/>
            <person name="Sakai M."/>
        </authorList>
    </citation>
    <scope>NUCLEOTIDE SEQUENCE [LARGE SCALE GENOMIC DNA]</scope>
    <source>
        <strain evidence="3">YU21-B</strain>
    </source>
</reference>
<keyword evidence="3" id="KW-1185">Reference proteome</keyword>
<feature type="signal peptide" evidence="1">
    <location>
        <begin position="1"/>
        <end position="21"/>
    </location>
</feature>
<dbReference type="EMBL" id="BLJN01000002">
    <property type="protein sequence ID" value="GFE80175.1"/>
    <property type="molecule type" value="Genomic_DNA"/>
</dbReference>
<dbReference type="Proteomes" id="UP000445000">
    <property type="component" value="Unassembled WGS sequence"/>
</dbReference>
<keyword evidence="1" id="KW-0732">Signal</keyword>
<feature type="chain" id="PRO_5032284422" description="Lipoprotein" evidence="1">
    <location>
        <begin position="22"/>
        <end position="172"/>
    </location>
</feature>
<proteinExistence type="predicted"/>